<evidence type="ECO:0000313" key="6">
    <source>
        <dbReference type="Proteomes" id="UP001151760"/>
    </source>
</evidence>
<protein>
    <submittedName>
        <fullName evidence="5">Ribonuclease H-like domain-containing protein</fullName>
    </submittedName>
</protein>
<proteinExistence type="predicted"/>
<reference evidence="5" key="2">
    <citation type="submission" date="2022-01" db="EMBL/GenBank/DDBJ databases">
        <authorList>
            <person name="Yamashiro T."/>
            <person name="Shiraishi A."/>
            <person name="Satake H."/>
            <person name="Nakayama K."/>
        </authorList>
    </citation>
    <scope>NUCLEOTIDE SEQUENCE</scope>
</reference>
<dbReference type="EMBL" id="BQNB010009406">
    <property type="protein sequence ID" value="GJS63107.1"/>
    <property type="molecule type" value="Genomic_DNA"/>
</dbReference>
<sequence>MAAITINSLDAGNPLFLHNNDHSILPIVGFKLIGSENYKMWSTAMKIALKGKYKMGFIDVTCVKPATSPVLAQQWERCNDELEETYDKMDGSVIFNVVQKINGLKQGDLSVPKYYHTLNSLWREFDILSLLPACTCAAHEGLLKHNQLVRLMQFLMGLNDVYQPIRSNLLARDPLPDVKDAFAVVVREESHRGLAPGKITAKTNPAAFVAKTNNGNNNFNNNRRVNSNNNSNRGPNPNLVCKHYGLIGHTIERCYELNAYPAGFKRNPNLSKQSGFVKKFNGNNVDASQSGSTSTGFMTASFTNDQMIKLLSLINEKPATNVYGSMACNMPCFFNNCTYFNLHIDKFFCAKTNAYAYNVTLGWIINSGANQHMTVSTQNMFNVVDISSLQLSVGHPNRTVAKFTTIGSLRLTEHVVLFDVLVIPEYTVNLLSVNKMIKDNKSFVGFHKSKCYIQDLILGKIVGTGSETAGLYMFDCVNSGKSFAGLYNSGTVCFVSKELWHCRVGHPADQVLSVLSDKIGFKTGDHVSACDICHKAKQTREPFPLSDHKSGGIPLSMWPECVLTATYLINRLPSFVLSGASPFKIVYGKEPSLSYLRAFGCLCYSTVLNNNDKFGSRSEKDVRFYETVFPFKMQDLSKERCVTDDTSAEVDPDIAYDVHYLSQHMHAPLQSHFNARLRVLRYLKQAPGTRVQFDIGLYVLVCNAFLDADWAKCLKTRKSVSGFCIYFCNNLVSWKSKKQATISRSYAESEYRCLTSTTCEIVWIAKILKDLDIEGLFPVDLYCDSSVAIQIAANLIFYEKTKYFEIDLHLVRENVSSGVIKTLKIGSANNVADVFTKGLSVTQHAEFSAITINFLYAGNPLFLHNNDHSNFPIVGFKLIGSENYKMWWSTAMKIALKDVMLVLGWILGSLSQKLYLGQLFLNCFWRFRMNVEETYVIWMVLFFFVVQKINGLKQGDLSVPKYYHTLNSLWREFDILSLLPACTCAAHEGLLKHNQLVRLMQFLMGLMGVSNLLRSNLLQEYPLIIVKMPFCVVVREESHRGLALGKISAKTNPAVFEFFFLLMFSWIKLLSLINEKPATNVSGSMAGNMPCFFNNCTYFNQHIDKFFCAKTNAYAYNVTLGWIIDSGANQMNVSTQNMFNVVDISSLQLSVSHPNGTMAKITTIGLPSYYSRSLSIMQ</sequence>
<dbReference type="InterPro" id="IPR054722">
    <property type="entry name" value="PolX-like_BBD"/>
</dbReference>
<dbReference type="PANTHER" id="PTHR34222:SF99">
    <property type="entry name" value="PROTEIN, PUTATIVE-RELATED"/>
    <property type="match status" value="1"/>
</dbReference>
<dbReference type="Pfam" id="PF14244">
    <property type="entry name" value="Retrotran_gag_3"/>
    <property type="match status" value="1"/>
</dbReference>
<dbReference type="CDD" id="cd09272">
    <property type="entry name" value="RNase_HI_RT_Ty1"/>
    <property type="match status" value="1"/>
</dbReference>
<evidence type="ECO:0000259" key="4">
    <source>
        <dbReference type="Pfam" id="PF22936"/>
    </source>
</evidence>
<dbReference type="PANTHER" id="PTHR34222">
    <property type="entry name" value="GAG_PRE-INTEGRS DOMAIN-CONTAINING PROTEIN"/>
    <property type="match status" value="1"/>
</dbReference>
<gene>
    <name evidence="5" type="ORF">Tco_0677671</name>
</gene>
<evidence type="ECO:0000256" key="1">
    <source>
        <dbReference type="SAM" id="MobiDB-lite"/>
    </source>
</evidence>
<name>A0ABQ4XCU8_9ASTR</name>
<keyword evidence="6" id="KW-1185">Reference proteome</keyword>
<dbReference type="InterPro" id="IPR025724">
    <property type="entry name" value="GAG-pre-integrase_dom"/>
</dbReference>
<feature type="compositionally biased region" description="Low complexity" evidence="1">
    <location>
        <begin position="213"/>
        <end position="234"/>
    </location>
</feature>
<organism evidence="5 6">
    <name type="scientific">Tanacetum coccineum</name>
    <dbReference type="NCBI Taxonomy" id="301880"/>
    <lineage>
        <taxon>Eukaryota</taxon>
        <taxon>Viridiplantae</taxon>
        <taxon>Streptophyta</taxon>
        <taxon>Embryophyta</taxon>
        <taxon>Tracheophyta</taxon>
        <taxon>Spermatophyta</taxon>
        <taxon>Magnoliopsida</taxon>
        <taxon>eudicotyledons</taxon>
        <taxon>Gunneridae</taxon>
        <taxon>Pentapetalae</taxon>
        <taxon>asterids</taxon>
        <taxon>campanulids</taxon>
        <taxon>Asterales</taxon>
        <taxon>Asteraceae</taxon>
        <taxon>Asteroideae</taxon>
        <taxon>Anthemideae</taxon>
        <taxon>Anthemidinae</taxon>
        <taxon>Tanacetum</taxon>
    </lineage>
</organism>
<evidence type="ECO:0000259" key="2">
    <source>
        <dbReference type="Pfam" id="PF13976"/>
    </source>
</evidence>
<comment type="caution">
    <text evidence="5">The sequence shown here is derived from an EMBL/GenBank/DDBJ whole genome shotgun (WGS) entry which is preliminary data.</text>
</comment>
<feature type="region of interest" description="Disordered" evidence="1">
    <location>
        <begin position="212"/>
        <end position="234"/>
    </location>
</feature>
<accession>A0ABQ4XCU8</accession>
<feature type="domain" description="Retrotransposon Copia-like N-terminal" evidence="3">
    <location>
        <begin position="18"/>
        <end position="66"/>
    </location>
</feature>
<evidence type="ECO:0000259" key="3">
    <source>
        <dbReference type="Pfam" id="PF14244"/>
    </source>
</evidence>
<dbReference type="Proteomes" id="UP001151760">
    <property type="component" value="Unassembled WGS sequence"/>
</dbReference>
<feature type="domain" description="Retrovirus-related Pol polyprotein from transposon TNT 1-94-like beta-barrel" evidence="4">
    <location>
        <begin position="363"/>
        <end position="438"/>
    </location>
</feature>
<dbReference type="InterPro" id="IPR029472">
    <property type="entry name" value="Copia-like_N"/>
</dbReference>
<dbReference type="Pfam" id="PF13976">
    <property type="entry name" value="gag_pre-integrs"/>
    <property type="match status" value="1"/>
</dbReference>
<feature type="domain" description="GAG-pre-integrase" evidence="2">
    <location>
        <begin position="470"/>
        <end position="538"/>
    </location>
</feature>
<evidence type="ECO:0000313" key="5">
    <source>
        <dbReference type="EMBL" id="GJS63107.1"/>
    </source>
</evidence>
<dbReference type="Pfam" id="PF22936">
    <property type="entry name" value="Pol_BBD"/>
    <property type="match status" value="1"/>
</dbReference>
<reference evidence="5" key="1">
    <citation type="journal article" date="2022" name="Int. J. Mol. Sci.">
        <title>Draft Genome of Tanacetum Coccineum: Genomic Comparison of Closely Related Tanacetum-Family Plants.</title>
        <authorList>
            <person name="Yamashiro T."/>
            <person name="Shiraishi A."/>
            <person name="Nakayama K."/>
            <person name="Satake H."/>
        </authorList>
    </citation>
    <scope>NUCLEOTIDE SEQUENCE</scope>
</reference>